<organism evidence="1">
    <name type="scientific">Zea mays</name>
    <name type="common">Maize</name>
    <dbReference type="NCBI Taxonomy" id="4577"/>
    <lineage>
        <taxon>Eukaryota</taxon>
        <taxon>Viridiplantae</taxon>
        <taxon>Streptophyta</taxon>
        <taxon>Embryophyta</taxon>
        <taxon>Tracheophyta</taxon>
        <taxon>Spermatophyta</taxon>
        <taxon>Magnoliopsida</taxon>
        <taxon>Liliopsida</taxon>
        <taxon>Poales</taxon>
        <taxon>Poaceae</taxon>
        <taxon>PACMAD clade</taxon>
        <taxon>Panicoideae</taxon>
        <taxon>Andropogonodae</taxon>
        <taxon>Andropogoneae</taxon>
        <taxon>Tripsacinae</taxon>
        <taxon>Zea</taxon>
    </lineage>
</organism>
<name>A0A1D6F1L8_MAIZE</name>
<dbReference type="AlphaFoldDB" id="A0A1D6F1L8"/>
<dbReference type="EMBL" id="CM007648">
    <property type="protein sequence ID" value="ONM25350.1"/>
    <property type="molecule type" value="Genomic_DNA"/>
</dbReference>
<sequence>MEAHAPLDFALFQLSPRRQRCELVVCGNGRTEKIASGSVKPFVAHLRAVEEQASAQPPPPAIRLQLDRPAPWFSKGTLERFVRFVSTPEVLELTSTYDLEMSQLEGARKIYAQGGTGDATSGGTGM</sequence>
<gene>
    <name evidence="1" type="ORF">ZEAMMB73_Zm00001d006864</name>
</gene>
<dbReference type="PANTHER" id="PTHR31008:SF15">
    <property type="entry name" value="GPI-ANCHORED ADHESIN-LIKE PROTEIN"/>
    <property type="match status" value="1"/>
</dbReference>
<dbReference type="PANTHER" id="PTHR31008">
    <property type="entry name" value="COP1-INTERACTING PROTEIN-RELATED"/>
    <property type="match status" value="1"/>
</dbReference>
<protein>
    <submittedName>
        <fullName evidence="1">Uncharacterized protein</fullName>
    </submittedName>
</protein>
<proteinExistence type="predicted"/>
<reference evidence="1" key="1">
    <citation type="submission" date="2015-12" db="EMBL/GenBank/DDBJ databases">
        <title>Update maize B73 reference genome by single molecule sequencing technologies.</title>
        <authorList>
            <consortium name="Maize Genome Sequencing Project"/>
            <person name="Ware D."/>
        </authorList>
    </citation>
    <scope>NUCLEOTIDE SEQUENCE [LARGE SCALE GENOMIC DNA]</scope>
    <source>
        <tissue evidence="1">Seedling</tissue>
    </source>
</reference>
<evidence type="ECO:0000313" key="1">
    <source>
        <dbReference type="EMBL" id="ONM25350.1"/>
    </source>
</evidence>
<accession>A0A1D6F1L8</accession>